<dbReference type="AlphaFoldDB" id="A0A9D1FPV2"/>
<keyword evidence="6 7" id="KW-0961">Cell wall biogenesis/degradation</keyword>
<dbReference type="NCBIfam" id="TIGR00247">
    <property type="entry name" value="endolytic transglycosylase MltG"/>
    <property type="match status" value="1"/>
</dbReference>
<protein>
    <recommendedName>
        <fullName evidence="7">Endolytic murein transglycosylase</fullName>
        <ecNumber evidence="7">4.2.2.29</ecNumber>
    </recommendedName>
    <alternativeName>
        <fullName evidence="7">Peptidoglycan lytic transglycosylase</fullName>
    </alternativeName>
    <alternativeName>
        <fullName evidence="7">Peptidoglycan polymerization terminase</fullName>
    </alternativeName>
</protein>
<comment type="caution">
    <text evidence="9">The sequence shown here is derived from an EMBL/GenBank/DDBJ whole genome shotgun (WGS) entry which is preliminary data.</text>
</comment>
<evidence type="ECO:0000256" key="3">
    <source>
        <dbReference type="ARBA" id="ARBA00022989"/>
    </source>
</evidence>
<keyword evidence="2 7" id="KW-0812">Transmembrane</keyword>
<dbReference type="Proteomes" id="UP000824002">
    <property type="component" value="Unassembled WGS sequence"/>
</dbReference>
<accession>A0A9D1FPV2</accession>
<feature type="transmembrane region" description="Helical" evidence="7">
    <location>
        <begin position="76"/>
        <end position="98"/>
    </location>
</feature>
<evidence type="ECO:0000256" key="2">
    <source>
        <dbReference type="ARBA" id="ARBA00022692"/>
    </source>
</evidence>
<keyword evidence="5 7" id="KW-0456">Lyase</keyword>
<dbReference type="Gene3D" id="3.30.1490.480">
    <property type="entry name" value="Endolytic murein transglycosylase"/>
    <property type="match status" value="2"/>
</dbReference>
<keyword evidence="3 7" id="KW-1133">Transmembrane helix</keyword>
<evidence type="ECO:0000256" key="4">
    <source>
        <dbReference type="ARBA" id="ARBA00023136"/>
    </source>
</evidence>
<evidence type="ECO:0000256" key="1">
    <source>
        <dbReference type="ARBA" id="ARBA00022475"/>
    </source>
</evidence>
<comment type="similarity">
    <text evidence="7">Belongs to the transglycosylase MltG family.</text>
</comment>
<comment type="subcellular location">
    <subcellularLocation>
        <location evidence="7">Cell membrane</location>
        <topology evidence="7">Single-pass membrane protein</topology>
    </subcellularLocation>
</comment>
<keyword evidence="1 7" id="KW-1003">Cell membrane</keyword>
<feature type="site" description="Important for catalytic activity" evidence="7">
    <location>
        <position position="301"/>
    </location>
</feature>
<evidence type="ECO:0000256" key="5">
    <source>
        <dbReference type="ARBA" id="ARBA00023239"/>
    </source>
</evidence>
<name>A0A9D1FPV2_9FIRM</name>
<dbReference type="InterPro" id="IPR003770">
    <property type="entry name" value="MLTG-like"/>
</dbReference>
<dbReference type="GO" id="GO:0005886">
    <property type="term" value="C:plasma membrane"/>
    <property type="evidence" value="ECO:0007669"/>
    <property type="project" value="UniProtKB-SubCell"/>
</dbReference>
<evidence type="ECO:0000313" key="10">
    <source>
        <dbReference type="Proteomes" id="UP000824002"/>
    </source>
</evidence>
<proteinExistence type="inferred from homology"/>
<dbReference type="GO" id="GO:0008932">
    <property type="term" value="F:lytic endotransglycosylase activity"/>
    <property type="evidence" value="ECO:0007669"/>
    <property type="project" value="UniProtKB-UniRule"/>
</dbReference>
<organism evidence="9 10">
    <name type="scientific">Candidatus Merdivicinus excrementipullorum</name>
    <dbReference type="NCBI Taxonomy" id="2840867"/>
    <lineage>
        <taxon>Bacteria</taxon>
        <taxon>Bacillati</taxon>
        <taxon>Bacillota</taxon>
        <taxon>Clostridia</taxon>
        <taxon>Eubacteriales</taxon>
        <taxon>Oscillospiraceae</taxon>
        <taxon>Oscillospiraceae incertae sedis</taxon>
        <taxon>Candidatus Merdivicinus</taxon>
    </lineage>
</organism>
<evidence type="ECO:0000256" key="8">
    <source>
        <dbReference type="SAM" id="MobiDB-lite"/>
    </source>
</evidence>
<reference evidence="9" key="2">
    <citation type="journal article" date="2021" name="PeerJ">
        <title>Extensive microbial diversity within the chicken gut microbiome revealed by metagenomics and culture.</title>
        <authorList>
            <person name="Gilroy R."/>
            <person name="Ravi A."/>
            <person name="Getino M."/>
            <person name="Pursley I."/>
            <person name="Horton D.L."/>
            <person name="Alikhan N.F."/>
            <person name="Baker D."/>
            <person name="Gharbi K."/>
            <person name="Hall N."/>
            <person name="Watson M."/>
            <person name="Adriaenssens E.M."/>
            <person name="Foster-Nyarko E."/>
            <person name="Jarju S."/>
            <person name="Secka A."/>
            <person name="Antonio M."/>
            <person name="Oren A."/>
            <person name="Chaudhuri R.R."/>
            <person name="La Ragione R."/>
            <person name="Hildebrand F."/>
            <person name="Pallen M.J."/>
        </authorList>
    </citation>
    <scope>NUCLEOTIDE SEQUENCE</scope>
    <source>
        <strain evidence="9">CHK199-13235</strain>
    </source>
</reference>
<evidence type="ECO:0000256" key="7">
    <source>
        <dbReference type="HAMAP-Rule" id="MF_02065"/>
    </source>
</evidence>
<dbReference type="EMBL" id="DVJP01000077">
    <property type="protein sequence ID" value="HIS77532.1"/>
    <property type="molecule type" value="Genomic_DNA"/>
</dbReference>
<sequence length="419" mass="46758">MDEDKKREQETDWVDQLLQDVAREVEEEEPAPGPEIPADPEPAPPPPPPQKPRSRPEPPPKKQKKRRPKRVRVRRVGVAYSLIYIAAALVLCGAATVFCLRAAADVLAINQPDMAVEIEVPEGTDLEEYSHILKDAGVIKFPWMFQIVAKYEGMGEIASGTFVVNRNMGYTSLMDAVEQSDQPRQTVTVTIPEGLTINEIADLMEENGVCSASDFIRDVNATDFGYDFEEEIPQDENIYYSLEGYLFPDTYEFYTDDSALNVINRLMSNFESKIESVRAQIEQSGMSLHEVLTLASIIQAEAPDEENMALVSSVYHNRLNNAAEFPRLECDPTRNYANEVVADSAAAGSQQAADAYNTYVSEGLPPGPINNPGMAAINAALNPAESNYYFFCSNLKTRQFYYAETLAEHEQNLTRAHLR</sequence>
<evidence type="ECO:0000256" key="6">
    <source>
        <dbReference type="ARBA" id="ARBA00023316"/>
    </source>
</evidence>
<dbReference type="EC" id="4.2.2.29" evidence="7"/>
<dbReference type="GO" id="GO:0009252">
    <property type="term" value="P:peptidoglycan biosynthetic process"/>
    <property type="evidence" value="ECO:0007669"/>
    <property type="project" value="UniProtKB-UniRule"/>
</dbReference>
<dbReference type="Pfam" id="PF02618">
    <property type="entry name" value="YceG"/>
    <property type="match status" value="1"/>
</dbReference>
<dbReference type="PANTHER" id="PTHR30518:SF2">
    <property type="entry name" value="ENDOLYTIC MUREIN TRANSGLYCOSYLASE"/>
    <property type="match status" value="1"/>
</dbReference>
<feature type="compositionally biased region" description="Basic residues" evidence="8">
    <location>
        <begin position="61"/>
        <end position="72"/>
    </location>
</feature>
<evidence type="ECO:0000313" key="9">
    <source>
        <dbReference type="EMBL" id="HIS77532.1"/>
    </source>
</evidence>
<feature type="compositionally biased region" description="Basic and acidic residues" evidence="8">
    <location>
        <begin position="1"/>
        <end position="10"/>
    </location>
</feature>
<dbReference type="HAMAP" id="MF_02065">
    <property type="entry name" value="MltG"/>
    <property type="match status" value="1"/>
</dbReference>
<gene>
    <name evidence="7 9" type="primary">mltG</name>
    <name evidence="9" type="ORF">IAB51_12105</name>
</gene>
<keyword evidence="4 7" id="KW-0472">Membrane</keyword>
<dbReference type="GO" id="GO:0071555">
    <property type="term" value="P:cell wall organization"/>
    <property type="evidence" value="ECO:0007669"/>
    <property type="project" value="UniProtKB-KW"/>
</dbReference>
<feature type="compositionally biased region" description="Pro residues" evidence="8">
    <location>
        <begin position="31"/>
        <end position="51"/>
    </location>
</feature>
<reference evidence="9" key="1">
    <citation type="submission" date="2020-10" db="EMBL/GenBank/DDBJ databases">
        <authorList>
            <person name="Gilroy R."/>
        </authorList>
    </citation>
    <scope>NUCLEOTIDE SEQUENCE</scope>
    <source>
        <strain evidence="9">CHK199-13235</strain>
    </source>
</reference>
<comment type="function">
    <text evidence="7">Functions as a peptidoglycan terminase that cleaves nascent peptidoglycan strands endolytically to terminate their elongation.</text>
</comment>
<feature type="region of interest" description="Disordered" evidence="8">
    <location>
        <begin position="1"/>
        <end position="72"/>
    </location>
</feature>
<comment type="catalytic activity">
    <reaction evidence="7">
        <text>a peptidoglycan chain = a peptidoglycan chain with N-acetyl-1,6-anhydromuramyl-[peptide] at the reducing end + a peptidoglycan chain with N-acetylglucosamine at the non-reducing end.</text>
        <dbReference type="EC" id="4.2.2.29"/>
    </reaction>
</comment>
<dbReference type="PANTHER" id="PTHR30518">
    <property type="entry name" value="ENDOLYTIC MUREIN TRANSGLYCOSYLASE"/>
    <property type="match status" value="1"/>
</dbReference>